<dbReference type="PANTHER" id="PTHR41309:SF2">
    <property type="entry name" value="MEMBRANE PROTEIN"/>
    <property type="match status" value="1"/>
</dbReference>
<proteinExistence type="predicted"/>
<dbReference type="AlphaFoldDB" id="A0A6N3GDF2"/>
<organism evidence="2">
    <name type="scientific">Eubacterium limosum</name>
    <dbReference type="NCBI Taxonomy" id="1736"/>
    <lineage>
        <taxon>Bacteria</taxon>
        <taxon>Bacillati</taxon>
        <taxon>Bacillota</taxon>
        <taxon>Clostridia</taxon>
        <taxon>Eubacteriales</taxon>
        <taxon>Eubacteriaceae</taxon>
        <taxon>Eubacterium</taxon>
    </lineage>
</organism>
<name>A0A6N3GDF2_EUBLI</name>
<evidence type="ECO:0008006" key="3">
    <source>
        <dbReference type="Google" id="ProtNLM"/>
    </source>
</evidence>
<keyword evidence="1" id="KW-0812">Transmembrane</keyword>
<dbReference type="PANTHER" id="PTHR41309">
    <property type="entry name" value="MEMBRANE PROTEIN-RELATED"/>
    <property type="match status" value="1"/>
</dbReference>
<evidence type="ECO:0000256" key="1">
    <source>
        <dbReference type="SAM" id="Phobius"/>
    </source>
</evidence>
<evidence type="ECO:0000313" key="2">
    <source>
        <dbReference type="EMBL" id="VYU61991.1"/>
    </source>
</evidence>
<feature type="transmembrane region" description="Helical" evidence="1">
    <location>
        <begin position="146"/>
        <end position="167"/>
    </location>
</feature>
<feature type="transmembrane region" description="Helical" evidence="1">
    <location>
        <begin position="82"/>
        <end position="108"/>
    </location>
</feature>
<dbReference type="Pfam" id="PF13346">
    <property type="entry name" value="ABC2_membrane_5"/>
    <property type="match status" value="1"/>
</dbReference>
<reference evidence="2" key="1">
    <citation type="submission" date="2019-11" db="EMBL/GenBank/DDBJ databases">
        <authorList>
            <person name="Feng L."/>
        </authorList>
    </citation>
    <scope>NUCLEOTIDE SEQUENCE</scope>
    <source>
        <strain evidence="2">ElimosumLFYP34</strain>
    </source>
</reference>
<feature type="transmembrane region" description="Helical" evidence="1">
    <location>
        <begin position="12"/>
        <end position="32"/>
    </location>
</feature>
<accession>A0A6N3GDF2</accession>
<keyword evidence="1" id="KW-1133">Transmembrane helix</keyword>
<dbReference type="EMBL" id="CACRTR010000016">
    <property type="protein sequence ID" value="VYU61991.1"/>
    <property type="molecule type" value="Genomic_DNA"/>
</dbReference>
<feature type="transmembrane region" description="Helical" evidence="1">
    <location>
        <begin position="114"/>
        <end position="137"/>
    </location>
</feature>
<keyword evidence="1" id="KW-0472">Membrane</keyword>
<sequence length="208" mass="23336">MKGLIIKEFLGLRRYFRILAVLMVLYIFMAFGMTSVSIFASVNAILIMICSLSSFSYDSYNHWNEFALSLPLSRADLVKSKYLFILLLCAFGTVITLVLSLIVGLIIHLPTQEILISTLVSLLVALFLGGLITPFIYKFGTEKARFIMMITVLIPTVGLTFLSSYLPALKLPSAQTLTLLAWCSPLFVLAFVFLSYLISRHIFLNKDL</sequence>
<feature type="transmembrane region" description="Helical" evidence="1">
    <location>
        <begin position="179"/>
        <end position="198"/>
    </location>
</feature>
<protein>
    <recommendedName>
        <fullName evidence="3">ABC-2 family transporter protein</fullName>
    </recommendedName>
</protein>
<dbReference type="InterPro" id="IPR025699">
    <property type="entry name" value="ABC2_memb-like"/>
</dbReference>
<gene>
    <name evidence="2" type="ORF">ELLFYP34_03835</name>
</gene>